<evidence type="ECO:0000313" key="3">
    <source>
        <dbReference type="Proteomes" id="UP000243200"/>
    </source>
</evidence>
<sequence>MATYVLGKTHLERLPSTKCYEYLKVSGYYCDKYANSYKSQLKEKIKIDKFTNDFVNSLCKVSFSYEGTTDCTEYCNCLYFKIGDTLYNVLNKGNDFSNIIQILNSISAEIRENRKCKCNFLGNIDKHDFNKIKIVYDYLKDYKPLEDNLQFDNVMCDQDYKEHLEKASSNYEKVYSECLTSNPQPYCAILQKMLPNFNEQKLKPLNCEKTDVKLDYPPPGTYELDLEDVLETSDGETTPKSAIFFSIFFPFLGICFFLLYKFTLFGPWIQNKVLNKSIITSCLNKISTYNLRGYTFDHDQINFEGEQIHLNYQSS</sequence>
<gene>
    <name evidence="2" type="primary">PowCR01_000070100</name>
    <name evidence="2" type="ORF">POWCR01_000070100</name>
</gene>
<dbReference type="OrthoDB" id="383226at2759"/>
<evidence type="ECO:0000256" key="1">
    <source>
        <dbReference type="SAM" id="Phobius"/>
    </source>
</evidence>
<proteinExistence type="predicted"/>
<reference evidence="2 3" key="1">
    <citation type="submission" date="2016-06" db="EMBL/GenBank/DDBJ databases">
        <authorList>
            <consortium name="Pathogen Informatics"/>
        </authorList>
    </citation>
    <scope>NUCLEOTIDE SEQUENCE [LARGE SCALE GENOMIC DNA]</scope>
</reference>
<dbReference type="AlphaFoldDB" id="A0A1C3KH45"/>
<dbReference type="Proteomes" id="UP000243200">
    <property type="component" value="Unassembled WGS sequence"/>
</dbReference>
<dbReference type="InterPro" id="IPR008780">
    <property type="entry name" value="Plasmodium_Vir"/>
</dbReference>
<feature type="transmembrane region" description="Helical" evidence="1">
    <location>
        <begin position="242"/>
        <end position="260"/>
    </location>
</feature>
<keyword evidence="1" id="KW-1133">Transmembrane helix</keyword>
<organism evidence="2 3">
    <name type="scientific">Plasmodium ovale</name>
    <name type="common">malaria parasite P. ovale</name>
    <dbReference type="NCBI Taxonomy" id="36330"/>
    <lineage>
        <taxon>Eukaryota</taxon>
        <taxon>Sar</taxon>
        <taxon>Alveolata</taxon>
        <taxon>Apicomplexa</taxon>
        <taxon>Aconoidasida</taxon>
        <taxon>Haemosporida</taxon>
        <taxon>Plasmodiidae</taxon>
        <taxon>Plasmodium</taxon>
        <taxon>Plasmodium (Plasmodium)</taxon>
    </lineage>
</organism>
<dbReference type="Pfam" id="PF05795">
    <property type="entry name" value="Plasmodium_Vir"/>
    <property type="match status" value="1"/>
</dbReference>
<dbReference type="VEuPathDB" id="PlasmoDB:PocGH01_00052700"/>
<dbReference type="EMBL" id="FLRJ01000211">
    <property type="protein sequence ID" value="SBT73033.1"/>
    <property type="molecule type" value="Genomic_DNA"/>
</dbReference>
<protein>
    <submittedName>
        <fullName evidence="2">PIR protein</fullName>
    </submittedName>
</protein>
<accession>A0A1C3KH45</accession>
<name>A0A1C3KH45_PLAOA</name>
<keyword evidence="1" id="KW-0812">Transmembrane</keyword>
<dbReference type="VEuPathDB" id="PlasmoDB:POWCR01_000070100"/>
<keyword evidence="1" id="KW-0472">Membrane</keyword>
<evidence type="ECO:0000313" key="2">
    <source>
        <dbReference type="EMBL" id="SBT73033.1"/>
    </source>
</evidence>